<dbReference type="SUPFAM" id="SSF53474">
    <property type="entry name" value="alpha/beta-Hydrolases"/>
    <property type="match status" value="1"/>
</dbReference>
<feature type="transmembrane region" description="Helical" evidence="2">
    <location>
        <begin position="222"/>
        <end position="247"/>
    </location>
</feature>
<keyword evidence="2" id="KW-0472">Membrane</keyword>
<evidence type="ECO:0000313" key="3">
    <source>
        <dbReference type="EMBL" id="BDG04082.1"/>
    </source>
</evidence>
<feature type="transmembrane region" description="Helical" evidence="2">
    <location>
        <begin position="466"/>
        <end position="483"/>
    </location>
</feature>
<feature type="transmembrane region" description="Helical" evidence="2">
    <location>
        <begin position="396"/>
        <end position="421"/>
    </location>
</feature>
<feature type="transmembrane region" description="Helical" evidence="2">
    <location>
        <begin position="342"/>
        <end position="363"/>
    </location>
</feature>
<evidence type="ECO:0000313" key="4">
    <source>
        <dbReference type="Proteomes" id="UP001162891"/>
    </source>
</evidence>
<dbReference type="NCBIfam" id="NF010613">
    <property type="entry name" value="PRK14013.1-3"/>
    <property type="match status" value="1"/>
</dbReference>
<dbReference type="RefSeq" id="WP_248352456.1">
    <property type="nucleotide sequence ID" value="NZ_AP025591.1"/>
</dbReference>
<feature type="compositionally biased region" description="Low complexity" evidence="1">
    <location>
        <begin position="43"/>
        <end position="56"/>
    </location>
</feature>
<dbReference type="PANTHER" id="PTHR30238">
    <property type="entry name" value="MEMBRANE BOUND PREDICTED REDOX MODULATOR"/>
    <property type="match status" value="1"/>
</dbReference>
<keyword evidence="2" id="KW-0812">Transmembrane</keyword>
<evidence type="ECO:0000256" key="1">
    <source>
        <dbReference type="SAM" id="MobiDB-lite"/>
    </source>
</evidence>
<feature type="transmembrane region" description="Helical" evidence="2">
    <location>
        <begin position="153"/>
        <end position="175"/>
    </location>
</feature>
<evidence type="ECO:0000256" key="2">
    <source>
        <dbReference type="SAM" id="Phobius"/>
    </source>
</evidence>
<evidence type="ECO:0008006" key="5">
    <source>
        <dbReference type="Google" id="ProtNLM"/>
    </source>
</evidence>
<feature type="transmembrane region" description="Helical" evidence="2">
    <location>
        <begin position="268"/>
        <end position="292"/>
    </location>
</feature>
<organism evidence="3 4">
    <name type="scientific">Anaeromyxobacter oryzae</name>
    <dbReference type="NCBI Taxonomy" id="2918170"/>
    <lineage>
        <taxon>Bacteria</taxon>
        <taxon>Pseudomonadati</taxon>
        <taxon>Myxococcota</taxon>
        <taxon>Myxococcia</taxon>
        <taxon>Myxococcales</taxon>
        <taxon>Cystobacterineae</taxon>
        <taxon>Anaeromyxobacteraceae</taxon>
        <taxon>Anaeromyxobacter</taxon>
    </lineage>
</organism>
<name>A0ABN6MSY5_9BACT</name>
<keyword evidence="2" id="KW-1133">Transmembrane helix</keyword>
<dbReference type="Proteomes" id="UP001162891">
    <property type="component" value="Chromosome"/>
</dbReference>
<keyword evidence="4" id="KW-1185">Reference proteome</keyword>
<dbReference type="InterPro" id="IPR007427">
    <property type="entry name" value="DUF475"/>
</dbReference>
<dbReference type="Pfam" id="PF04332">
    <property type="entry name" value="DUF475"/>
    <property type="match status" value="1"/>
</dbReference>
<feature type="region of interest" description="Disordered" evidence="1">
    <location>
        <begin position="33"/>
        <end position="56"/>
    </location>
</feature>
<dbReference type="Gene3D" id="3.40.50.1820">
    <property type="entry name" value="alpha/beta hydrolase"/>
    <property type="match status" value="1"/>
</dbReference>
<feature type="transmembrane region" description="Helical" evidence="2">
    <location>
        <begin position="442"/>
        <end position="460"/>
    </location>
</feature>
<reference evidence="4" key="1">
    <citation type="journal article" date="2022" name="Int. J. Syst. Evol. Microbiol.">
        <title>Anaeromyxobacter oryzae sp. nov., Anaeromyxobacter diazotrophicus sp. nov. and Anaeromyxobacter paludicola sp. nov., isolated from paddy soils.</title>
        <authorList>
            <person name="Itoh H."/>
            <person name="Xu Z."/>
            <person name="Mise K."/>
            <person name="Masuda Y."/>
            <person name="Ushijima N."/>
            <person name="Hayakawa C."/>
            <person name="Shiratori Y."/>
            <person name="Senoo K."/>
        </authorList>
    </citation>
    <scope>NUCLEOTIDE SEQUENCE [LARGE SCALE GENOMIC DNA]</scope>
    <source>
        <strain evidence="4">Red232</strain>
    </source>
</reference>
<dbReference type="NCBIfam" id="NF010620">
    <property type="entry name" value="PRK14013.2-6"/>
    <property type="match status" value="1"/>
</dbReference>
<proteinExistence type="predicted"/>
<dbReference type="EMBL" id="AP025591">
    <property type="protein sequence ID" value="BDG04082.1"/>
    <property type="molecule type" value="Genomic_DNA"/>
</dbReference>
<dbReference type="PANTHER" id="PTHR30238:SF4">
    <property type="entry name" value="SLL1022 PROTEIN"/>
    <property type="match status" value="1"/>
</dbReference>
<feature type="transmembrane region" description="Helical" evidence="2">
    <location>
        <begin position="182"/>
        <end position="202"/>
    </location>
</feature>
<protein>
    <recommendedName>
        <fullName evidence="5">DUF475 domain-containing protein</fullName>
    </recommendedName>
</protein>
<sequence length="498" mass="52678">MTSTLRGKIECSGRARGRFHSLSLLLAARVSASEPPRARRRSSTPPAASSPPTSAAHRLEGAAVVGHGLGGDLALSLAETEPGLVSAVAIVDAYPFLPAARFPGAMTARARDAHPDERARALQEPARAPIIRAARAGWRRAHAMTSARSPLSFFTGSLAFTAAGLVAAAGLGMYYRGTAAGVASTVFITAVLAVLEISLSFDNAVVNATVLRDMTPVWRHRFLTWGIAIAVFGMRLVFPLLVVSVVARIGPWEALRLATLRPHDYARILTSAHVVIGAFGGAFLGMVSLRYFFDSEKMVHWLRPLERGLSRLGKVEAAELALMLLVLYGISRAVPAAESEHVLVAGIFGIVTFIAVDGIGAAMEVDEAAMATVHRASAASFLYLEVLDASFSFDGVIGAFALTNNLFVIALGLGIGAMFVRSLTVMLVERGTLASYRFLEHGAFYAIGALAAIMLVGTFVDVPEAVTGLVGAAFIGLSVWSSIRWNRRAARTAPDAEA</sequence>
<dbReference type="InterPro" id="IPR029058">
    <property type="entry name" value="AB_hydrolase_fold"/>
</dbReference>
<accession>A0ABN6MSY5</accession>
<gene>
    <name evidence="3" type="ORF">AMOR_30780</name>
</gene>